<dbReference type="InterPro" id="IPR027417">
    <property type="entry name" value="P-loop_NTPase"/>
</dbReference>
<dbReference type="PROSITE" id="PS00211">
    <property type="entry name" value="ABC_TRANSPORTER_1"/>
    <property type="match status" value="1"/>
</dbReference>
<evidence type="ECO:0000256" key="3">
    <source>
        <dbReference type="ARBA" id="ARBA00022741"/>
    </source>
</evidence>
<feature type="domain" description="ABC transporter" evidence="8">
    <location>
        <begin position="349"/>
        <end position="566"/>
    </location>
</feature>
<evidence type="ECO:0000313" key="10">
    <source>
        <dbReference type="EMBL" id="SDU82249.1"/>
    </source>
</evidence>
<evidence type="ECO:0000259" key="8">
    <source>
        <dbReference type="PROSITE" id="PS50893"/>
    </source>
</evidence>
<keyword evidence="6 7" id="KW-0472">Membrane</keyword>
<dbReference type="RefSeq" id="WP_231943940.1">
    <property type="nucleotide sequence ID" value="NZ_LT629804.1"/>
</dbReference>
<dbReference type="InterPro" id="IPR036640">
    <property type="entry name" value="ABC1_TM_sf"/>
</dbReference>
<gene>
    <name evidence="10" type="ORF">SAMN04489737_1688</name>
</gene>
<feature type="transmembrane region" description="Helical" evidence="7">
    <location>
        <begin position="166"/>
        <end position="188"/>
    </location>
</feature>
<keyword evidence="11" id="KW-1185">Reference proteome</keyword>
<dbReference type="GO" id="GO:0005886">
    <property type="term" value="C:plasma membrane"/>
    <property type="evidence" value="ECO:0007669"/>
    <property type="project" value="UniProtKB-SubCell"/>
</dbReference>
<dbReference type="GO" id="GO:0140359">
    <property type="term" value="F:ABC-type transporter activity"/>
    <property type="evidence" value="ECO:0007669"/>
    <property type="project" value="InterPro"/>
</dbReference>
<evidence type="ECO:0000256" key="2">
    <source>
        <dbReference type="ARBA" id="ARBA00022692"/>
    </source>
</evidence>
<dbReference type="Pfam" id="PF00664">
    <property type="entry name" value="ABC_membrane"/>
    <property type="match status" value="1"/>
</dbReference>
<dbReference type="InterPro" id="IPR039421">
    <property type="entry name" value="Type_1_exporter"/>
</dbReference>
<evidence type="ECO:0000313" key="11">
    <source>
        <dbReference type="Proteomes" id="UP000214355"/>
    </source>
</evidence>
<dbReference type="Pfam" id="PF00005">
    <property type="entry name" value="ABC_tran"/>
    <property type="match status" value="1"/>
</dbReference>
<evidence type="ECO:0000256" key="5">
    <source>
        <dbReference type="ARBA" id="ARBA00022989"/>
    </source>
</evidence>
<feature type="transmembrane region" description="Helical" evidence="7">
    <location>
        <begin position="140"/>
        <end position="160"/>
    </location>
</feature>
<dbReference type="SMART" id="SM00382">
    <property type="entry name" value="AAA"/>
    <property type="match status" value="1"/>
</dbReference>
<dbReference type="EMBL" id="LT629804">
    <property type="protein sequence ID" value="SDU82249.1"/>
    <property type="molecule type" value="Genomic_DNA"/>
</dbReference>
<dbReference type="PANTHER" id="PTHR24221:SF654">
    <property type="entry name" value="ATP-BINDING CASSETTE SUB-FAMILY B MEMBER 6"/>
    <property type="match status" value="1"/>
</dbReference>
<dbReference type="PANTHER" id="PTHR24221">
    <property type="entry name" value="ATP-BINDING CASSETTE SUB-FAMILY B"/>
    <property type="match status" value="1"/>
</dbReference>
<accession>A0A1H2LMV3</accession>
<protein>
    <submittedName>
        <fullName evidence="10">ATP-binding cassette, subfamily C</fullName>
    </submittedName>
</protein>
<dbReference type="AlphaFoldDB" id="A0A1H2LMV3"/>
<dbReference type="GO" id="GO:0016887">
    <property type="term" value="F:ATP hydrolysis activity"/>
    <property type="evidence" value="ECO:0007669"/>
    <property type="project" value="InterPro"/>
</dbReference>
<evidence type="ECO:0000259" key="9">
    <source>
        <dbReference type="PROSITE" id="PS50929"/>
    </source>
</evidence>
<dbReference type="InterPro" id="IPR017871">
    <property type="entry name" value="ABC_transporter-like_CS"/>
</dbReference>
<evidence type="ECO:0000256" key="6">
    <source>
        <dbReference type="ARBA" id="ARBA00023136"/>
    </source>
</evidence>
<dbReference type="InterPro" id="IPR011527">
    <property type="entry name" value="ABC1_TM_dom"/>
</dbReference>
<keyword evidence="3" id="KW-0547">Nucleotide-binding</keyword>
<proteinExistence type="predicted"/>
<feature type="domain" description="ABC transmembrane type-1" evidence="9">
    <location>
        <begin position="28"/>
        <end position="310"/>
    </location>
</feature>
<dbReference type="InterPro" id="IPR003439">
    <property type="entry name" value="ABC_transporter-like_ATP-bd"/>
</dbReference>
<dbReference type="Proteomes" id="UP000214355">
    <property type="component" value="Chromosome I"/>
</dbReference>
<evidence type="ECO:0000256" key="7">
    <source>
        <dbReference type="SAM" id="Phobius"/>
    </source>
</evidence>
<dbReference type="PROSITE" id="PS50929">
    <property type="entry name" value="ABC_TM1F"/>
    <property type="match status" value="1"/>
</dbReference>
<dbReference type="PROSITE" id="PS50893">
    <property type="entry name" value="ABC_TRANSPORTER_2"/>
    <property type="match status" value="1"/>
</dbReference>
<feature type="transmembrane region" description="Helical" evidence="7">
    <location>
        <begin position="59"/>
        <end position="79"/>
    </location>
</feature>
<dbReference type="GeneID" id="65345411"/>
<feature type="transmembrane region" description="Helical" evidence="7">
    <location>
        <begin position="249"/>
        <end position="274"/>
    </location>
</feature>
<organism evidence="10 11">
    <name type="scientific">Arcanobacterium phocae</name>
    <dbReference type="NCBI Taxonomy" id="131112"/>
    <lineage>
        <taxon>Bacteria</taxon>
        <taxon>Bacillati</taxon>
        <taxon>Actinomycetota</taxon>
        <taxon>Actinomycetes</taxon>
        <taxon>Actinomycetales</taxon>
        <taxon>Actinomycetaceae</taxon>
        <taxon>Arcanobacterium</taxon>
    </lineage>
</organism>
<sequence length="566" mass="61365">MSRSRRRTSDPAVQVISATGKRGTRYTALMRIFVELCVAAALIATANTLGPYLVGVQPWTPWFIIAVVFALAAGAFGILEITSGIAQARAEEKRIRHRILSRIFTAKSLPQDDSDAFSSAKLIQLMTDNAERLTDFRQQYLGSTLAALFTPVLLVIYITIGVDWHLGLGMALSIPVVPLLVGGFLRLFRGVSARSRAERAKLTTQYLDAIRNLTAVRLFGAGSRLETTLRAQGEKNRRAIMKILAGNQIVIIVLDGVFSLVFVCWSVLLISWGIDAGRVDVTGAVSALFLLVLFLEPLSQVAGFFYIGMGGIAAQRAIKRYLQSHPEPTSTPAIGEAPTTETPVDNHRIQVSNVSYDYGRGEVLHGANVVVDNGEKIGIVGPSGAGKSTLLGLLKGSLPLQDGSIVISGQELHHLTPANIRKLAASVSQTTWLFTGTIADNLRLVRQDATEEDMWNALERAHVAHDIRRMPDGLHTDVGERGSRLSGGQAQRISLARAFLSGRDILFLDEPTSHVDPESETHIIDAIADIGSDLTVVMVTHRRALLRIANQVYTVTNGTVSQGVRS</sequence>
<dbReference type="SUPFAM" id="SSF52540">
    <property type="entry name" value="P-loop containing nucleoside triphosphate hydrolases"/>
    <property type="match status" value="1"/>
</dbReference>
<dbReference type="Gene3D" id="1.20.1560.10">
    <property type="entry name" value="ABC transporter type 1, transmembrane domain"/>
    <property type="match status" value="1"/>
</dbReference>
<name>A0A1H2LMV3_9ACTO</name>
<dbReference type="GO" id="GO:0005524">
    <property type="term" value="F:ATP binding"/>
    <property type="evidence" value="ECO:0007669"/>
    <property type="project" value="UniProtKB-KW"/>
</dbReference>
<feature type="transmembrane region" description="Helical" evidence="7">
    <location>
        <begin position="32"/>
        <end position="53"/>
    </location>
</feature>
<keyword evidence="2 7" id="KW-0812">Transmembrane</keyword>
<dbReference type="InterPro" id="IPR003593">
    <property type="entry name" value="AAA+_ATPase"/>
</dbReference>
<keyword evidence="5 7" id="KW-1133">Transmembrane helix</keyword>
<dbReference type="STRING" id="131112.SAMN04489737_1688"/>
<evidence type="ECO:0000256" key="1">
    <source>
        <dbReference type="ARBA" id="ARBA00004651"/>
    </source>
</evidence>
<keyword evidence="4 10" id="KW-0067">ATP-binding</keyword>
<reference evidence="11" key="1">
    <citation type="submission" date="2016-10" db="EMBL/GenBank/DDBJ databases">
        <authorList>
            <person name="Varghese N."/>
            <person name="Submissions S."/>
        </authorList>
    </citation>
    <scope>NUCLEOTIDE SEQUENCE [LARGE SCALE GENOMIC DNA]</scope>
    <source>
        <strain evidence="11">DSM 10002</strain>
    </source>
</reference>
<comment type="subcellular location">
    <subcellularLocation>
        <location evidence="1">Cell membrane</location>
        <topology evidence="1">Multi-pass membrane protein</topology>
    </subcellularLocation>
</comment>
<dbReference type="SUPFAM" id="SSF90123">
    <property type="entry name" value="ABC transporter transmembrane region"/>
    <property type="match status" value="1"/>
</dbReference>
<evidence type="ECO:0000256" key="4">
    <source>
        <dbReference type="ARBA" id="ARBA00022840"/>
    </source>
</evidence>
<feature type="transmembrane region" description="Helical" evidence="7">
    <location>
        <begin position="286"/>
        <end position="314"/>
    </location>
</feature>
<dbReference type="Gene3D" id="3.40.50.300">
    <property type="entry name" value="P-loop containing nucleotide triphosphate hydrolases"/>
    <property type="match status" value="1"/>
</dbReference>